<dbReference type="AlphaFoldDB" id="A0A160VA58"/>
<name>A0A160VA58_9ZZZZ</name>
<organism evidence="1">
    <name type="scientific">hydrothermal vent metagenome</name>
    <dbReference type="NCBI Taxonomy" id="652676"/>
    <lineage>
        <taxon>unclassified sequences</taxon>
        <taxon>metagenomes</taxon>
        <taxon>ecological metagenomes</taxon>
    </lineage>
</organism>
<gene>
    <name evidence="1" type="ORF">MGWOODY_Clf965</name>
</gene>
<accession>A0A160VA58</accession>
<sequence length="38" mass="4109">MNAQATPPNITFVFHGDRMANSAPDGQKMNMGIMNSGR</sequence>
<proteinExistence type="predicted"/>
<evidence type="ECO:0000313" key="1">
    <source>
        <dbReference type="EMBL" id="CUV03031.1"/>
    </source>
</evidence>
<protein>
    <submittedName>
        <fullName evidence="1">Uncharacterized protein</fullName>
    </submittedName>
</protein>
<dbReference type="EMBL" id="FAXA01000346">
    <property type="protein sequence ID" value="CUV03031.1"/>
    <property type="molecule type" value="Genomic_DNA"/>
</dbReference>
<reference evidence="1" key="1">
    <citation type="submission" date="2015-10" db="EMBL/GenBank/DDBJ databases">
        <authorList>
            <person name="Gilbert D.G."/>
        </authorList>
    </citation>
    <scope>NUCLEOTIDE SEQUENCE</scope>
</reference>